<organism evidence="2 3">
    <name type="scientific">Ridgeia piscesae</name>
    <name type="common">Tubeworm</name>
    <dbReference type="NCBI Taxonomy" id="27915"/>
    <lineage>
        <taxon>Eukaryota</taxon>
        <taxon>Metazoa</taxon>
        <taxon>Spiralia</taxon>
        <taxon>Lophotrochozoa</taxon>
        <taxon>Annelida</taxon>
        <taxon>Polychaeta</taxon>
        <taxon>Sedentaria</taxon>
        <taxon>Canalipalpata</taxon>
        <taxon>Sabellida</taxon>
        <taxon>Siboglinidae</taxon>
        <taxon>Ridgeia</taxon>
    </lineage>
</organism>
<evidence type="ECO:0000256" key="1">
    <source>
        <dbReference type="SAM" id="MobiDB-lite"/>
    </source>
</evidence>
<sequence length="410" mass="44255">MVQRPEEKPQIVGRRCVPSDYSPTWLTATKMEVERRASQSLSPCVGRCESLSPRAGRRAATTPEDAGKTTPVRQVRGRNRVNVDVLPSRATPLLYVTSDSADSVSSSSSSSSSSLSSDDSNSPLARKDNQDTGLPSGLSLRPASLLRRRSLPIVHDPEVDLPDRPEETTGRPRSSSIVGGQCFRNRNTTLTPVAKKAGAKKTKNKDTSGKPKPTPVARPNGGRLAGVTLPVVDSKLRSILKGSTTNAPGRSTSPGHVSFNDGSRPGPTARHGRRASIATENALLLPPGYFTPREAKQSVSSSEAFLEAMAEYKEEQQPRRRNSTPDVNVSLFPLDLSSESANDTTHNAVEFRLDTNFAERDDDDAGGSSRRDVIGSDDIRADRGVTSDGGVWSIVHSWTPRRGLLNRKQV</sequence>
<dbReference type="Proteomes" id="UP001209878">
    <property type="component" value="Unassembled WGS sequence"/>
</dbReference>
<feature type="compositionally biased region" description="Basic and acidic residues" evidence="1">
    <location>
        <begin position="369"/>
        <end position="383"/>
    </location>
</feature>
<proteinExistence type="predicted"/>
<feature type="region of interest" description="Disordered" evidence="1">
    <location>
        <begin position="359"/>
        <end position="383"/>
    </location>
</feature>
<feature type="region of interest" description="Disordered" evidence="1">
    <location>
        <begin position="98"/>
        <end position="143"/>
    </location>
</feature>
<evidence type="ECO:0000313" key="2">
    <source>
        <dbReference type="EMBL" id="KAK2181702.1"/>
    </source>
</evidence>
<feature type="compositionally biased region" description="Low complexity" evidence="1">
    <location>
        <begin position="133"/>
        <end position="143"/>
    </location>
</feature>
<keyword evidence="3" id="KW-1185">Reference proteome</keyword>
<reference evidence="2" key="1">
    <citation type="journal article" date="2023" name="Mol. Biol. Evol.">
        <title>Third-Generation Sequencing Reveals the Adaptive Role of the Epigenome in Three Deep-Sea Polychaetes.</title>
        <authorList>
            <person name="Perez M."/>
            <person name="Aroh O."/>
            <person name="Sun Y."/>
            <person name="Lan Y."/>
            <person name="Juniper S.K."/>
            <person name="Young C.R."/>
            <person name="Angers B."/>
            <person name="Qian P.Y."/>
        </authorList>
    </citation>
    <scope>NUCLEOTIDE SEQUENCE</scope>
    <source>
        <strain evidence="2">R07B-5</strain>
    </source>
</reference>
<name>A0AAD9NT02_RIDPI</name>
<gene>
    <name evidence="2" type="ORF">NP493_385g00026</name>
</gene>
<comment type="caution">
    <text evidence="2">The sequence shown here is derived from an EMBL/GenBank/DDBJ whole genome shotgun (WGS) entry which is preliminary data.</text>
</comment>
<feature type="compositionally biased region" description="Polar residues" evidence="1">
    <location>
        <begin position="242"/>
        <end position="255"/>
    </location>
</feature>
<dbReference type="EMBL" id="JAODUO010000384">
    <property type="protein sequence ID" value="KAK2181702.1"/>
    <property type="molecule type" value="Genomic_DNA"/>
</dbReference>
<feature type="compositionally biased region" description="Basic and acidic residues" evidence="1">
    <location>
        <begin position="156"/>
        <end position="170"/>
    </location>
</feature>
<evidence type="ECO:0000313" key="3">
    <source>
        <dbReference type="Proteomes" id="UP001209878"/>
    </source>
</evidence>
<accession>A0AAD9NT02</accession>
<feature type="region of interest" description="Disordered" evidence="1">
    <location>
        <begin position="156"/>
        <end position="225"/>
    </location>
</feature>
<feature type="region of interest" description="Disordered" evidence="1">
    <location>
        <begin position="35"/>
        <end position="80"/>
    </location>
</feature>
<feature type="region of interest" description="Disordered" evidence="1">
    <location>
        <begin position="242"/>
        <end position="272"/>
    </location>
</feature>
<feature type="compositionally biased region" description="Polar residues" evidence="1">
    <location>
        <begin position="171"/>
        <end position="191"/>
    </location>
</feature>
<protein>
    <submittedName>
        <fullName evidence="2">Uncharacterized protein</fullName>
    </submittedName>
</protein>
<dbReference type="AlphaFoldDB" id="A0AAD9NT02"/>
<feature type="compositionally biased region" description="Low complexity" evidence="1">
    <location>
        <begin position="98"/>
        <end position="122"/>
    </location>
</feature>